<dbReference type="OrthoDB" id="5961at2759"/>
<keyword evidence="3" id="KW-0472">Membrane</keyword>
<dbReference type="PANTHER" id="PTHR28136">
    <property type="entry name" value="NUCLEUS EXPORT PROTEIN BRR6"/>
    <property type="match status" value="1"/>
</dbReference>
<dbReference type="GO" id="GO:0055088">
    <property type="term" value="P:lipid homeostasis"/>
    <property type="evidence" value="ECO:0007669"/>
    <property type="project" value="InterPro"/>
</dbReference>
<keyword evidence="1" id="KW-0175">Coiled coil</keyword>
<feature type="region of interest" description="Disordered" evidence="2">
    <location>
        <begin position="69"/>
        <end position="89"/>
    </location>
</feature>
<dbReference type="GeneID" id="8049958"/>
<accession>B9WLJ5</accession>
<dbReference type="KEGG" id="cdu:CD36_29210"/>
<feature type="coiled-coil region" evidence="1">
    <location>
        <begin position="229"/>
        <end position="261"/>
    </location>
</feature>
<dbReference type="AlphaFoldDB" id="B9WLJ5"/>
<dbReference type="GO" id="GO:0031965">
    <property type="term" value="C:nuclear membrane"/>
    <property type="evidence" value="ECO:0007669"/>
    <property type="project" value="InterPro"/>
</dbReference>
<dbReference type="PANTHER" id="PTHR28136:SF1">
    <property type="entry name" value="NUCLEUS EXPORT PROTEIN BRL1"/>
    <property type="match status" value="1"/>
</dbReference>
<dbReference type="InterPro" id="IPR018767">
    <property type="entry name" value="Brl1/Brr6_dom"/>
</dbReference>
<feature type="transmembrane region" description="Helical" evidence="3">
    <location>
        <begin position="370"/>
        <end position="389"/>
    </location>
</feature>
<protein>
    <submittedName>
        <fullName evidence="6">Nucleus export protein, putative</fullName>
    </submittedName>
</protein>
<evidence type="ECO:0000313" key="7">
    <source>
        <dbReference type="Proteomes" id="UP000002605"/>
    </source>
</evidence>
<dbReference type="eggNOG" id="KOG4503">
    <property type="taxonomic scope" value="Eukaryota"/>
</dbReference>
<evidence type="ECO:0000313" key="5">
    <source>
        <dbReference type="CGD" id="CAL0000165631"/>
    </source>
</evidence>
<evidence type="ECO:0000259" key="4">
    <source>
        <dbReference type="SMART" id="SM01042"/>
    </source>
</evidence>
<dbReference type="InterPro" id="IPR040202">
    <property type="entry name" value="Brl1/Brr6"/>
</dbReference>
<reference evidence="6 7" key="1">
    <citation type="journal article" date="2009" name="Genome Res.">
        <title>Comparative genomics of the fungal pathogens Candida dubliniensis and Candida albicans.</title>
        <authorList>
            <person name="Jackson A.P."/>
            <person name="Gamble J.A."/>
            <person name="Yeomans T."/>
            <person name="Moran G.P."/>
            <person name="Saunders D."/>
            <person name="Harris D."/>
            <person name="Aslett M."/>
            <person name="Barrell J.F."/>
            <person name="Butler G."/>
            <person name="Citiulo F."/>
            <person name="Coleman D.C."/>
            <person name="de Groot P.W.J."/>
            <person name="Goodwin T.J."/>
            <person name="Quail M.A."/>
            <person name="McQuillan J."/>
            <person name="Munro C.A."/>
            <person name="Pain A."/>
            <person name="Poulter R.T."/>
            <person name="Rajandream M.A."/>
            <person name="Renauld H."/>
            <person name="Spiering M.J."/>
            <person name="Tivey A."/>
            <person name="Gow N.A.R."/>
            <person name="Barrell B."/>
            <person name="Sullivan D.J."/>
            <person name="Berriman M."/>
        </authorList>
    </citation>
    <scope>NUCLEOTIDE SEQUENCE [LARGE SCALE GENOMIC DNA]</scope>
    <source>
        <strain evidence="7">CD36 / ATCC MYA-646 / CBS 7987 / NCPF 3949 / NRRL Y-17841</strain>
    </source>
</reference>
<proteinExistence type="predicted"/>
<keyword evidence="7" id="KW-1185">Reference proteome</keyword>
<dbReference type="Pfam" id="PF10104">
    <property type="entry name" value="Brr6_like_C_C"/>
    <property type="match status" value="1"/>
</dbReference>
<feature type="domain" description="Brl1/Brr6" evidence="4">
    <location>
        <begin position="284"/>
        <end position="418"/>
    </location>
</feature>
<dbReference type="SMART" id="SM01042">
    <property type="entry name" value="Brr6_like_C_C"/>
    <property type="match status" value="1"/>
</dbReference>
<evidence type="ECO:0000256" key="3">
    <source>
        <dbReference type="SAM" id="Phobius"/>
    </source>
</evidence>
<organism evidence="6 7">
    <name type="scientific">Candida dubliniensis (strain CD36 / ATCC MYA-646 / CBS 7987 / NCPF 3949 / NRRL Y-17841)</name>
    <name type="common">Yeast</name>
    <dbReference type="NCBI Taxonomy" id="573826"/>
    <lineage>
        <taxon>Eukaryota</taxon>
        <taxon>Fungi</taxon>
        <taxon>Dikarya</taxon>
        <taxon>Ascomycota</taxon>
        <taxon>Saccharomycotina</taxon>
        <taxon>Pichiomycetes</taxon>
        <taxon>Debaryomycetaceae</taxon>
        <taxon>Candida/Lodderomyces clade</taxon>
        <taxon>Candida</taxon>
    </lineage>
</organism>
<dbReference type="RefSeq" id="XP_002421956.1">
    <property type="nucleotide sequence ID" value="XM_002421911.1"/>
</dbReference>
<gene>
    <name evidence="5" type="ordered locus">Cd36_29210</name>
    <name evidence="6" type="ORF">CD36_29210</name>
</gene>
<sequence>MPSHATNVYNDIDAGMLLSSLSLNERSNNDRDLKIEEVYDNIYDDPMDIDDTDDLSNHMEIDDTTFEIDNVKGDDFGTGTESDDKDISEEAQQEDGLFSLLSPTLMGAKLAIKKPLLLMPPPTVLEPSNAKAESTLPDVDYEYDTSSFTPMKNDAMITRKANTSTFQPSNINLFLSHSNEMPSGQSLGEYQNLHSNYQQPVTIHNHHHHYYYNNKDDSVSSAPPRNSNLQSLEQEKRNLQMQQYKQQLEERQLYLQEYQRNNQILLPSPWQHNISPIERIPYLLMSYLQMLINFIASLYGIYLVYCLFQTINTDIKSKVEQQQTNLMISIESCRRSYYQNGCDDKDNLVPLLVSKCQKFEKCMKQDPYKLSNISIMSAEIIGMIINSLIEPLSLKFYLFMLGFILIIFACNFTFGYIRAKAYYGGSTKYGHEKLD</sequence>
<evidence type="ECO:0000313" key="6">
    <source>
        <dbReference type="EMBL" id="CAX39957.1"/>
    </source>
</evidence>
<feature type="transmembrane region" description="Helical" evidence="3">
    <location>
        <begin position="282"/>
        <end position="308"/>
    </location>
</feature>
<feature type="transmembrane region" description="Helical" evidence="3">
    <location>
        <begin position="395"/>
        <end position="417"/>
    </location>
</feature>
<dbReference type="VEuPathDB" id="FungiDB:CD36_29210"/>
<dbReference type="GO" id="GO:0006998">
    <property type="term" value="P:nuclear envelope organization"/>
    <property type="evidence" value="ECO:0007669"/>
    <property type="project" value="InterPro"/>
</dbReference>
<dbReference type="HOGENOM" id="CLU_031411_0_0_1"/>
<dbReference type="EMBL" id="FM992695">
    <property type="protein sequence ID" value="CAX39957.1"/>
    <property type="molecule type" value="Genomic_DNA"/>
</dbReference>
<evidence type="ECO:0000256" key="2">
    <source>
        <dbReference type="SAM" id="MobiDB-lite"/>
    </source>
</evidence>
<dbReference type="Proteomes" id="UP000002605">
    <property type="component" value="Chromosome R"/>
</dbReference>
<name>B9WLJ5_CANDC</name>
<keyword evidence="3" id="KW-1133">Transmembrane helix</keyword>
<dbReference type="CGD" id="CAL0000165631">
    <property type="gene designation" value="Cd36_29210"/>
</dbReference>
<evidence type="ECO:0000256" key="1">
    <source>
        <dbReference type="SAM" id="Coils"/>
    </source>
</evidence>
<keyword evidence="3" id="KW-0812">Transmembrane</keyword>